<sequence length="249" mass="27855">MCEMRARRKRLSESVCSSQSQRHRAPTFHLLGVLDGVVDGHSVLLPPQCTWVTKPAVSSTQRWPSASSSCFVSTTSAVKMPILEKGCLCCALDTCVKVQGFILTGAFVVIAVVDLVMLSVWLIPLEQNLSPQSDDFDRRAISTTKVVCIALLFCLVLWVVLGVLLLYGVYKKRRALMWPYMVVGVMNLLITTGLLVFYASSVNAQIANMFILIVILALQLWLILHVVSLYQKFGIEERAYEQQQQQQEE</sequence>
<evidence type="ECO:0000256" key="1">
    <source>
        <dbReference type="SAM" id="Phobius"/>
    </source>
</evidence>
<dbReference type="OrthoDB" id="10504817at2759"/>
<evidence type="ECO:0000313" key="2">
    <source>
        <dbReference type="Proteomes" id="UP000515158"/>
    </source>
</evidence>
<feature type="transmembrane region" description="Helical" evidence="1">
    <location>
        <begin position="206"/>
        <end position="230"/>
    </location>
</feature>
<reference evidence="3" key="1">
    <citation type="submission" date="2025-08" db="UniProtKB">
        <authorList>
            <consortium name="RefSeq"/>
        </authorList>
    </citation>
    <scope>IDENTIFICATION</scope>
    <source>
        <tissue evidence="3">Total insect</tissue>
    </source>
</reference>
<dbReference type="PANTHER" id="PTHR36694">
    <property type="entry name" value="PASIFLORA 1, ISOFORM A-RELATED"/>
    <property type="match status" value="1"/>
</dbReference>
<proteinExistence type="predicted"/>
<dbReference type="PANTHER" id="PTHR36694:SF11">
    <property type="entry name" value="LP21121P-RELATED"/>
    <property type="match status" value="1"/>
</dbReference>
<name>A0A6P8ZPB0_THRPL</name>
<protein>
    <submittedName>
        <fullName evidence="3">Uncharacterized protein LOC117646743 isoform X1</fullName>
    </submittedName>
</protein>
<keyword evidence="1" id="KW-1133">Transmembrane helix</keyword>
<evidence type="ECO:0000313" key="3">
    <source>
        <dbReference type="RefSeq" id="XP_034243789.1"/>
    </source>
</evidence>
<keyword evidence="2" id="KW-1185">Reference proteome</keyword>
<dbReference type="KEGG" id="tpal:117646743"/>
<feature type="transmembrane region" description="Helical" evidence="1">
    <location>
        <begin position="177"/>
        <end position="200"/>
    </location>
</feature>
<dbReference type="AlphaFoldDB" id="A0A6P8ZPB0"/>
<keyword evidence="1" id="KW-0472">Membrane</keyword>
<dbReference type="InParanoid" id="A0A6P8ZPB0"/>
<dbReference type="GeneID" id="117646743"/>
<organism evidence="3">
    <name type="scientific">Thrips palmi</name>
    <name type="common">Melon thrips</name>
    <dbReference type="NCBI Taxonomy" id="161013"/>
    <lineage>
        <taxon>Eukaryota</taxon>
        <taxon>Metazoa</taxon>
        <taxon>Ecdysozoa</taxon>
        <taxon>Arthropoda</taxon>
        <taxon>Hexapoda</taxon>
        <taxon>Insecta</taxon>
        <taxon>Pterygota</taxon>
        <taxon>Neoptera</taxon>
        <taxon>Paraneoptera</taxon>
        <taxon>Thysanoptera</taxon>
        <taxon>Terebrantia</taxon>
        <taxon>Thripoidea</taxon>
        <taxon>Thripidae</taxon>
        <taxon>Thrips</taxon>
    </lineage>
</organism>
<accession>A0A6P8ZPB0</accession>
<keyword evidence="1" id="KW-0812">Transmembrane</keyword>
<dbReference type="Proteomes" id="UP000515158">
    <property type="component" value="Unplaced"/>
</dbReference>
<feature type="transmembrane region" description="Helical" evidence="1">
    <location>
        <begin position="143"/>
        <end position="170"/>
    </location>
</feature>
<dbReference type="RefSeq" id="XP_034243789.1">
    <property type="nucleotide sequence ID" value="XM_034387898.1"/>
</dbReference>
<feature type="transmembrane region" description="Helical" evidence="1">
    <location>
        <begin position="101"/>
        <end position="123"/>
    </location>
</feature>
<gene>
    <name evidence="3" type="primary">LOC117646743</name>
</gene>